<accession>A0A2H3JPX2</accession>
<organism evidence="2 3">
    <name type="scientific">Wolfiporia cocos (strain MD-104)</name>
    <name type="common">Brown rot fungus</name>
    <dbReference type="NCBI Taxonomy" id="742152"/>
    <lineage>
        <taxon>Eukaryota</taxon>
        <taxon>Fungi</taxon>
        <taxon>Dikarya</taxon>
        <taxon>Basidiomycota</taxon>
        <taxon>Agaricomycotina</taxon>
        <taxon>Agaricomycetes</taxon>
        <taxon>Polyporales</taxon>
        <taxon>Phaeolaceae</taxon>
        <taxon>Wolfiporia</taxon>
    </lineage>
</organism>
<proteinExistence type="predicted"/>
<dbReference type="EMBL" id="KB468146">
    <property type="protein sequence ID" value="PCH43951.1"/>
    <property type="molecule type" value="Genomic_DNA"/>
</dbReference>
<feature type="compositionally biased region" description="Polar residues" evidence="1">
    <location>
        <begin position="18"/>
        <end position="27"/>
    </location>
</feature>
<gene>
    <name evidence="2" type="ORF">WOLCODRAFT_138691</name>
</gene>
<reference evidence="2 3" key="1">
    <citation type="journal article" date="2012" name="Science">
        <title>The Paleozoic origin of enzymatic lignin decomposition reconstructed from 31 fungal genomes.</title>
        <authorList>
            <person name="Floudas D."/>
            <person name="Binder M."/>
            <person name="Riley R."/>
            <person name="Barry K."/>
            <person name="Blanchette R.A."/>
            <person name="Henrissat B."/>
            <person name="Martinez A.T."/>
            <person name="Otillar R."/>
            <person name="Spatafora J.W."/>
            <person name="Yadav J.S."/>
            <person name="Aerts A."/>
            <person name="Benoit I."/>
            <person name="Boyd A."/>
            <person name="Carlson A."/>
            <person name="Copeland A."/>
            <person name="Coutinho P.M."/>
            <person name="de Vries R.P."/>
            <person name="Ferreira P."/>
            <person name="Findley K."/>
            <person name="Foster B."/>
            <person name="Gaskell J."/>
            <person name="Glotzer D."/>
            <person name="Gorecki P."/>
            <person name="Heitman J."/>
            <person name="Hesse C."/>
            <person name="Hori C."/>
            <person name="Igarashi K."/>
            <person name="Jurgens J.A."/>
            <person name="Kallen N."/>
            <person name="Kersten P."/>
            <person name="Kohler A."/>
            <person name="Kuees U."/>
            <person name="Kumar T.K.A."/>
            <person name="Kuo A."/>
            <person name="LaButti K."/>
            <person name="Larrondo L.F."/>
            <person name="Lindquist E."/>
            <person name="Ling A."/>
            <person name="Lombard V."/>
            <person name="Lucas S."/>
            <person name="Lundell T."/>
            <person name="Martin R."/>
            <person name="McLaughlin D.J."/>
            <person name="Morgenstern I."/>
            <person name="Morin E."/>
            <person name="Murat C."/>
            <person name="Nagy L.G."/>
            <person name="Nolan M."/>
            <person name="Ohm R.A."/>
            <person name="Patyshakuliyeva A."/>
            <person name="Rokas A."/>
            <person name="Ruiz-Duenas F.J."/>
            <person name="Sabat G."/>
            <person name="Salamov A."/>
            <person name="Samejima M."/>
            <person name="Schmutz J."/>
            <person name="Slot J.C."/>
            <person name="St John F."/>
            <person name="Stenlid J."/>
            <person name="Sun H."/>
            <person name="Sun S."/>
            <person name="Syed K."/>
            <person name="Tsang A."/>
            <person name="Wiebenga A."/>
            <person name="Young D."/>
            <person name="Pisabarro A."/>
            <person name="Eastwood D.C."/>
            <person name="Martin F."/>
            <person name="Cullen D."/>
            <person name="Grigoriev I.V."/>
            <person name="Hibbett D.S."/>
        </authorList>
    </citation>
    <scope>NUCLEOTIDE SEQUENCE [LARGE SCALE GENOMIC DNA]</scope>
    <source>
        <strain evidence="2 3">MD-104</strain>
    </source>
</reference>
<name>A0A2H3JPX2_WOLCO</name>
<evidence type="ECO:0000313" key="2">
    <source>
        <dbReference type="EMBL" id="PCH43951.1"/>
    </source>
</evidence>
<feature type="region of interest" description="Disordered" evidence="1">
    <location>
        <begin position="1"/>
        <end position="29"/>
    </location>
</feature>
<dbReference type="Proteomes" id="UP000218811">
    <property type="component" value="Unassembled WGS sequence"/>
</dbReference>
<sequence>MVGEKANNGARPSVDGFQPQSANSQATPYARRGRCEAVIHTVKLPCSLMRTRLIASANTGILCFFTESL</sequence>
<evidence type="ECO:0000256" key="1">
    <source>
        <dbReference type="SAM" id="MobiDB-lite"/>
    </source>
</evidence>
<protein>
    <submittedName>
        <fullName evidence="2">Uncharacterized protein</fullName>
    </submittedName>
</protein>
<keyword evidence="3" id="KW-1185">Reference proteome</keyword>
<dbReference type="AlphaFoldDB" id="A0A2H3JPX2"/>
<evidence type="ECO:0000313" key="3">
    <source>
        <dbReference type="Proteomes" id="UP000218811"/>
    </source>
</evidence>